<dbReference type="SMART" id="SM00343">
    <property type="entry name" value="ZnF_C2HC"/>
    <property type="match status" value="2"/>
</dbReference>
<feature type="compositionally biased region" description="Low complexity" evidence="2">
    <location>
        <begin position="486"/>
        <end position="500"/>
    </location>
</feature>
<accession>A0A507CAT6</accession>
<dbReference type="AlphaFoldDB" id="A0A507CAT6"/>
<organism evidence="4 5">
    <name type="scientific">Synchytrium microbalum</name>
    <dbReference type="NCBI Taxonomy" id="1806994"/>
    <lineage>
        <taxon>Eukaryota</taxon>
        <taxon>Fungi</taxon>
        <taxon>Fungi incertae sedis</taxon>
        <taxon>Chytridiomycota</taxon>
        <taxon>Chytridiomycota incertae sedis</taxon>
        <taxon>Chytridiomycetes</taxon>
        <taxon>Synchytriales</taxon>
        <taxon>Synchytriaceae</taxon>
        <taxon>Synchytrium</taxon>
    </lineage>
</organism>
<dbReference type="Proteomes" id="UP000319731">
    <property type="component" value="Unassembled WGS sequence"/>
</dbReference>
<keyword evidence="1" id="KW-0862">Zinc</keyword>
<feature type="region of interest" description="Disordered" evidence="2">
    <location>
        <begin position="327"/>
        <end position="377"/>
    </location>
</feature>
<keyword evidence="1" id="KW-0479">Metal-binding</keyword>
<reference evidence="4 5" key="1">
    <citation type="journal article" date="2019" name="Sci. Rep.">
        <title>Comparative genomics of chytrid fungi reveal insights into the obligate biotrophic and pathogenic lifestyle of Synchytrium endobioticum.</title>
        <authorList>
            <person name="van de Vossenberg B.T.L.H."/>
            <person name="Warris S."/>
            <person name="Nguyen H.D.T."/>
            <person name="van Gent-Pelzer M.P.E."/>
            <person name="Joly D.L."/>
            <person name="van de Geest H.C."/>
            <person name="Bonants P.J.M."/>
            <person name="Smith D.S."/>
            <person name="Levesque C.A."/>
            <person name="van der Lee T.A.J."/>
        </authorList>
    </citation>
    <scope>NUCLEOTIDE SEQUENCE [LARGE SCALE GENOMIC DNA]</scope>
    <source>
        <strain evidence="4 5">JEL517</strain>
    </source>
</reference>
<feature type="compositionally biased region" description="Acidic residues" evidence="2">
    <location>
        <begin position="20"/>
        <end position="39"/>
    </location>
</feature>
<gene>
    <name evidence="4" type="ORF">SmJEL517_g01270</name>
</gene>
<comment type="caution">
    <text evidence="4">The sequence shown here is derived from an EMBL/GenBank/DDBJ whole genome shotgun (WGS) entry which is preliminary data.</text>
</comment>
<evidence type="ECO:0000313" key="5">
    <source>
        <dbReference type="Proteomes" id="UP000319731"/>
    </source>
</evidence>
<dbReference type="STRING" id="1806994.A0A507CAT6"/>
<feature type="region of interest" description="Disordered" evidence="2">
    <location>
        <begin position="412"/>
        <end position="447"/>
    </location>
</feature>
<feature type="domain" description="CCHC-type" evidence="3">
    <location>
        <begin position="140"/>
        <end position="155"/>
    </location>
</feature>
<dbReference type="GO" id="GO:0003676">
    <property type="term" value="F:nucleic acid binding"/>
    <property type="evidence" value="ECO:0007669"/>
    <property type="project" value="InterPro"/>
</dbReference>
<dbReference type="EMBL" id="QEAO01000004">
    <property type="protein sequence ID" value="TPX36571.1"/>
    <property type="molecule type" value="Genomic_DNA"/>
</dbReference>
<dbReference type="Gene3D" id="4.10.60.10">
    <property type="entry name" value="Zinc finger, CCHC-type"/>
    <property type="match status" value="1"/>
</dbReference>
<dbReference type="InterPro" id="IPR036875">
    <property type="entry name" value="Znf_CCHC_sf"/>
</dbReference>
<dbReference type="Pfam" id="PF00098">
    <property type="entry name" value="zf-CCHC"/>
    <property type="match status" value="2"/>
</dbReference>
<feature type="region of interest" description="Disordered" evidence="2">
    <location>
        <begin position="15"/>
        <end position="41"/>
    </location>
</feature>
<dbReference type="OrthoDB" id="2153444at2759"/>
<feature type="compositionally biased region" description="Basic and acidic residues" evidence="2">
    <location>
        <begin position="222"/>
        <end position="233"/>
    </location>
</feature>
<feature type="compositionally biased region" description="Acidic residues" evidence="2">
    <location>
        <begin position="194"/>
        <end position="204"/>
    </location>
</feature>
<dbReference type="SUPFAM" id="SSF57756">
    <property type="entry name" value="Retrovirus zinc finger-like domains"/>
    <property type="match status" value="1"/>
</dbReference>
<evidence type="ECO:0000313" key="4">
    <source>
        <dbReference type="EMBL" id="TPX36571.1"/>
    </source>
</evidence>
<proteinExistence type="predicted"/>
<dbReference type="RefSeq" id="XP_031026785.1">
    <property type="nucleotide sequence ID" value="XM_031167198.1"/>
</dbReference>
<evidence type="ECO:0000256" key="2">
    <source>
        <dbReference type="SAM" id="MobiDB-lite"/>
    </source>
</evidence>
<keyword evidence="5" id="KW-1185">Reference proteome</keyword>
<feature type="region of interest" description="Disordered" evidence="2">
    <location>
        <begin position="176"/>
        <end position="312"/>
    </location>
</feature>
<dbReference type="GO" id="GO:0008270">
    <property type="term" value="F:zinc ion binding"/>
    <property type="evidence" value="ECO:0007669"/>
    <property type="project" value="UniProtKB-KW"/>
</dbReference>
<sequence length="514" mass="58943">MTSADPRIKSLLKKRKYKEVDEEDDESSLEEGEVDDDNQAGDILSIVRAERKKREAALRKPHSAASRQLNVMDFEGADTVRAIDTRRYFNIEERKATILCRFCHKPGHVVRDCPETECPMVWRLYGIDGEANRMEFTRYCYNCGSKGHLGDDCPRDNQNNIPDFYWHSAFRTDADAPPAPLGRVPMSKRAAATMDDDDADDEEDTSRRRRPQSPGRDTLSYDGRRNDRDDRNRSPLPRKPYQSTNGRGRNSPPPIPTSSRRRNSDDKRPDGRNQPNGYGNGKQRARPDDWDVSDGSENDTYIGNGGPMGKQAANGFKAKEMKRNGVADNQPFTFDLPDINSSSAKFKKHKQPKQSKPPKQQQQPKSKRQKIQQLDVEDEDVEIEELIDTDEELYGVSDRRIDAERKRMIQQNHSPLPNDHNHNKKNNNHANGNHPHRNPPRRDPMRPERLARLARRKEERRLAKIEKVNITQNSNGNHNNKKKKNANNNNNNNNSSNNAARKPVFDSEVIVIDD</sequence>
<dbReference type="PROSITE" id="PS50158">
    <property type="entry name" value="ZF_CCHC"/>
    <property type="match status" value="2"/>
</dbReference>
<protein>
    <recommendedName>
        <fullName evidence="3">CCHC-type domain-containing protein</fullName>
    </recommendedName>
</protein>
<keyword evidence="1" id="KW-0863">Zinc-finger</keyword>
<feature type="compositionally biased region" description="Basic and acidic residues" evidence="2">
    <location>
        <begin position="262"/>
        <end position="271"/>
    </location>
</feature>
<evidence type="ECO:0000256" key="1">
    <source>
        <dbReference type="PROSITE-ProRule" id="PRU00047"/>
    </source>
</evidence>
<dbReference type="InterPro" id="IPR001878">
    <property type="entry name" value="Znf_CCHC"/>
</dbReference>
<feature type="domain" description="CCHC-type" evidence="3">
    <location>
        <begin position="100"/>
        <end position="115"/>
    </location>
</feature>
<dbReference type="GeneID" id="42002495"/>
<name>A0A507CAT6_9FUNG</name>
<evidence type="ECO:0000259" key="3">
    <source>
        <dbReference type="PROSITE" id="PS50158"/>
    </source>
</evidence>
<feature type="region of interest" description="Disordered" evidence="2">
    <location>
        <begin position="459"/>
        <end position="514"/>
    </location>
</feature>